<accession>A0A3M6UWF3</accession>
<dbReference type="PANTHER" id="PTHR47018">
    <property type="entry name" value="CXC DOMAIN-CONTAINING PROTEIN-RELATED"/>
    <property type="match status" value="1"/>
</dbReference>
<gene>
    <name evidence="1" type="ORF">pdam_00021946</name>
</gene>
<dbReference type="AlphaFoldDB" id="A0A3M6UWF3"/>
<keyword evidence="2" id="KW-1185">Reference proteome</keyword>
<evidence type="ECO:0000313" key="2">
    <source>
        <dbReference type="Proteomes" id="UP000275408"/>
    </source>
</evidence>
<comment type="caution">
    <text evidence="1">The sequence shown here is derived from an EMBL/GenBank/DDBJ whole genome shotgun (WGS) entry which is preliminary data.</text>
</comment>
<sequence>MEMRLDCKTGQSYVKKKAQPILFEIQLPIKSFYEAIEERSKYEDINSKTLWLVLKDLPLEELKEIATWHSSLDNAVKQSKDPKLLVKLSTALDSTDAHAIDIKYHKSCWAKHVTGVLRKTIKDDKERSRSETAAKLEFLNLTQAALDSGEILNMAQLEQAFDSISNENNSPKTLILNQNTHTDLYNLVTKVVMDEKTKKDLVNQSEEGRKLFSAFVQDRIKTGKINLWAPV</sequence>
<dbReference type="EMBL" id="RCHS01000571">
    <property type="protein sequence ID" value="RMX57937.1"/>
    <property type="molecule type" value="Genomic_DNA"/>
</dbReference>
<dbReference type="PANTHER" id="PTHR47018:SF3">
    <property type="entry name" value="MYCBP-ASSOCIATED PROTEIN"/>
    <property type="match status" value="1"/>
</dbReference>
<dbReference type="STRING" id="46731.A0A3M6UWF3"/>
<proteinExistence type="predicted"/>
<organism evidence="1 2">
    <name type="scientific">Pocillopora damicornis</name>
    <name type="common">Cauliflower coral</name>
    <name type="synonym">Millepora damicornis</name>
    <dbReference type="NCBI Taxonomy" id="46731"/>
    <lineage>
        <taxon>Eukaryota</taxon>
        <taxon>Metazoa</taxon>
        <taxon>Cnidaria</taxon>
        <taxon>Anthozoa</taxon>
        <taxon>Hexacorallia</taxon>
        <taxon>Scleractinia</taxon>
        <taxon>Astrocoeniina</taxon>
        <taxon>Pocilloporidae</taxon>
        <taxon>Pocillopora</taxon>
    </lineage>
</organism>
<protein>
    <submittedName>
        <fullName evidence="1">Uncharacterized protein</fullName>
    </submittedName>
</protein>
<dbReference type="Proteomes" id="UP000275408">
    <property type="component" value="Unassembled WGS sequence"/>
</dbReference>
<name>A0A3M6UWF3_POCDA</name>
<reference evidence="1 2" key="1">
    <citation type="journal article" date="2018" name="Sci. Rep.">
        <title>Comparative analysis of the Pocillopora damicornis genome highlights role of immune system in coral evolution.</title>
        <authorList>
            <person name="Cunning R."/>
            <person name="Bay R.A."/>
            <person name="Gillette P."/>
            <person name="Baker A.C."/>
            <person name="Traylor-Knowles N."/>
        </authorList>
    </citation>
    <scope>NUCLEOTIDE SEQUENCE [LARGE SCALE GENOMIC DNA]</scope>
    <source>
        <strain evidence="1">RSMAS</strain>
        <tissue evidence="1">Whole animal</tissue>
    </source>
</reference>
<evidence type="ECO:0000313" key="1">
    <source>
        <dbReference type="EMBL" id="RMX57937.1"/>
    </source>
</evidence>